<comment type="caution">
    <text evidence="3">The sequence shown here is derived from an EMBL/GenBank/DDBJ whole genome shotgun (WGS) entry which is preliminary data.</text>
</comment>
<name>A0ABT4UMU2_9BACT</name>
<dbReference type="Pfam" id="PF01370">
    <property type="entry name" value="Epimerase"/>
    <property type="match status" value="1"/>
</dbReference>
<evidence type="ECO:0000313" key="4">
    <source>
        <dbReference type="Proteomes" id="UP001210231"/>
    </source>
</evidence>
<organism evidence="3 4">
    <name type="scientific">Polluticaenibacter yanchengensis</name>
    <dbReference type="NCBI Taxonomy" id="3014562"/>
    <lineage>
        <taxon>Bacteria</taxon>
        <taxon>Pseudomonadati</taxon>
        <taxon>Bacteroidota</taxon>
        <taxon>Chitinophagia</taxon>
        <taxon>Chitinophagales</taxon>
        <taxon>Chitinophagaceae</taxon>
        <taxon>Polluticaenibacter</taxon>
    </lineage>
</organism>
<dbReference type="EMBL" id="JAQGEF010000013">
    <property type="protein sequence ID" value="MDA3615478.1"/>
    <property type="molecule type" value="Genomic_DNA"/>
</dbReference>
<dbReference type="Gene3D" id="3.40.50.720">
    <property type="entry name" value="NAD(P)-binding Rossmann-like Domain"/>
    <property type="match status" value="1"/>
</dbReference>
<reference evidence="3 4" key="1">
    <citation type="submission" date="2022-12" db="EMBL/GenBank/DDBJ databases">
        <title>Chitinophagaceae gen. sp. nov., a new member of the family Chitinophagaceae, isolated from soil in a chemical factory.</title>
        <authorList>
            <person name="Ke Z."/>
        </authorList>
    </citation>
    <scope>NUCLEOTIDE SEQUENCE [LARGE SCALE GENOMIC DNA]</scope>
    <source>
        <strain evidence="3 4">LY-5</strain>
    </source>
</reference>
<dbReference type="InterPro" id="IPR036291">
    <property type="entry name" value="NAD(P)-bd_dom_sf"/>
</dbReference>
<dbReference type="SUPFAM" id="SSF51735">
    <property type="entry name" value="NAD(P)-binding Rossmann-fold domains"/>
    <property type="match status" value="1"/>
</dbReference>
<keyword evidence="4" id="KW-1185">Reference proteome</keyword>
<evidence type="ECO:0000256" key="1">
    <source>
        <dbReference type="ARBA" id="ARBA00004370"/>
    </source>
</evidence>
<comment type="subcellular location">
    <subcellularLocation>
        <location evidence="1">Membrane</location>
    </subcellularLocation>
</comment>
<sequence length="218" mass="24326">MVQLKVILTGATGMVGEGVLLHCLQNIHVSEVLIVSRKSYPLKHPKLRELIVKDFNLLSQFSDQITGYDTCFYCAGISSVGMNETDYTAITYTTTLNFAKSLLAVNPKLTFHYVSGAHTNANGSQMWQRVKGNTENALARLGFKAAYNYRPGFMKPVAGQKNVRWFFKPIIAVYPVLFPKKSLTLHQVAQAMINISFKDYPATILEVKDMNQAAQLSI</sequence>
<protein>
    <submittedName>
        <fullName evidence="3">NAD-dependent epimerase/dehydratase family protein</fullName>
    </submittedName>
</protein>
<proteinExistence type="predicted"/>
<feature type="domain" description="NAD-dependent epimerase/dehydratase" evidence="2">
    <location>
        <begin position="6"/>
        <end position="123"/>
    </location>
</feature>
<evidence type="ECO:0000313" key="3">
    <source>
        <dbReference type="EMBL" id="MDA3615478.1"/>
    </source>
</evidence>
<gene>
    <name evidence="3" type="ORF">O3P16_11715</name>
</gene>
<dbReference type="Proteomes" id="UP001210231">
    <property type="component" value="Unassembled WGS sequence"/>
</dbReference>
<dbReference type="PANTHER" id="PTHR14097:SF8">
    <property type="entry name" value="NAD(P)-BINDING DOMAIN-CONTAINING PROTEIN"/>
    <property type="match status" value="1"/>
</dbReference>
<dbReference type="InterPro" id="IPR001509">
    <property type="entry name" value="Epimerase_deHydtase"/>
</dbReference>
<dbReference type="RefSeq" id="WP_407031804.1">
    <property type="nucleotide sequence ID" value="NZ_JAQGEF010000013.1"/>
</dbReference>
<accession>A0ABT4UMU2</accession>
<evidence type="ECO:0000259" key="2">
    <source>
        <dbReference type="Pfam" id="PF01370"/>
    </source>
</evidence>
<dbReference type="PANTHER" id="PTHR14097">
    <property type="entry name" value="OXIDOREDUCTASE HTATIP2"/>
    <property type="match status" value="1"/>
</dbReference>